<evidence type="ECO:0000259" key="3">
    <source>
        <dbReference type="SMART" id="SM00013"/>
    </source>
</evidence>
<name>A0A0A7CMZ3_ACHHY</name>
<organism evidence="4">
    <name type="scientific">Achlya hypogyna</name>
    <name type="common">Oomycete</name>
    <name type="synonym">Protoachlya hypogyna</name>
    <dbReference type="NCBI Taxonomy" id="1202772"/>
    <lineage>
        <taxon>Eukaryota</taxon>
        <taxon>Sar</taxon>
        <taxon>Stramenopiles</taxon>
        <taxon>Oomycota</taxon>
        <taxon>Saprolegniomycetes</taxon>
        <taxon>Saprolegniales</taxon>
        <taxon>Achlyaceae</taxon>
        <taxon>Achlya</taxon>
    </lineage>
</organism>
<feature type="domain" description="LRRNT" evidence="3">
    <location>
        <begin position="21"/>
        <end position="56"/>
    </location>
</feature>
<evidence type="ECO:0000256" key="2">
    <source>
        <dbReference type="SAM" id="SignalP"/>
    </source>
</evidence>
<feature type="chain" id="PRO_5002026782" evidence="2">
    <location>
        <begin position="22"/>
        <end position="192"/>
    </location>
</feature>
<evidence type="ECO:0000256" key="1">
    <source>
        <dbReference type="ARBA" id="ARBA00022729"/>
    </source>
</evidence>
<evidence type="ECO:0000313" key="4">
    <source>
        <dbReference type="EMBL" id="AIG55830.1"/>
    </source>
</evidence>
<dbReference type="InterPro" id="IPR032675">
    <property type="entry name" value="LRR_dom_sf"/>
</dbReference>
<dbReference type="EMBL" id="KM038369">
    <property type="protein sequence ID" value="AIG55830.1"/>
    <property type="molecule type" value="Genomic_DNA"/>
</dbReference>
<reference evidence="4" key="1">
    <citation type="journal article" date="2014" name="Genome Biol. Evol.">
        <title>The secreted proteins of Achlya hypogyna and Thraustotheca clavata identify the ancestral oomycete secretome and reveal gene acquisitions by horizontal gene transfer.</title>
        <authorList>
            <person name="Misner I."/>
            <person name="Blouin N."/>
            <person name="Leonard G."/>
            <person name="Richards T.A."/>
            <person name="Lane C.E."/>
        </authorList>
    </citation>
    <scope>NUCLEOTIDE SEQUENCE</scope>
    <source>
        <strain evidence="4">ATCC 48635</strain>
    </source>
</reference>
<keyword evidence="1 2" id="KW-0732">Signal</keyword>
<feature type="signal peptide" evidence="2">
    <location>
        <begin position="1"/>
        <end position="21"/>
    </location>
</feature>
<protein>
    <submittedName>
        <fullName evidence="4">Secreted protein</fullName>
    </submittedName>
</protein>
<dbReference type="InterPro" id="IPR000372">
    <property type="entry name" value="LRRNT"/>
</dbReference>
<accession>A0A0A7CMZ3</accession>
<proteinExistence type="predicted"/>
<dbReference type="SMART" id="SM00013">
    <property type="entry name" value="LRRNT"/>
    <property type="match status" value="1"/>
</dbReference>
<sequence>MEATLHALLLLMLALVNGAEACPTPCFCFGSTRVTVHCEFKNLSSVPMYIPVNTTHLCGACTHHGVYDIVFLHGNNFAVVTNDMFQGYAKDQIGNWIDTPIPLFQLTEIKLDLNPISIVNEFAFLPVPTLKLMSSHGRREHELIYRRYLPFFTQIQYQALSEMRLDKSTFNGFTRAPIHPLEDPTFIAFSRY</sequence>
<dbReference type="AlphaFoldDB" id="A0A0A7CMZ3"/>
<dbReference type="Gene3D" id="3.80.10.10">
    <property type="entry name" value="Ribonuclease Inhibitor"/>
    <property type="match status" value="1"/>
</dbReference>